<dbReference type="GO" id="GO:0003723">
    <property type="term" value="F:RNA binding"/>
    <property type="evidence" value="ECO:0007669"/>
    <property type="project" value="InterPro"/>
</dbReference>
<evidence type="ECO:0000313" key="2">
    <source>
        <dbReference type="EMBL" id="TRX35071.1"/>
    </source>
</evidence>
<sequence length="95" mass="11157">MYYCITKKYQKNFSTKVITAIMAIRNNKQVKLQPKHRVLTYGYKTVPWLSVNGIWLEELGFKAGDTVRILTSEKQLIIELIEDQTPEKPTLKKRQ</sequence>
<dbReference type="GO" id="GO:0005737">
    <property type="term" value="C:cytoplasm"/>
    <property type="evidence" value="ECO:0007669"/>
    <property type="project" value="InterPro"/>
</dbReference>
<accession>A0A553DQJ6</accession>
<evidence type="ECO:0000259" key="1">
    <source>
        <dbReference type="Pfam" id="PF08845"/>
    </source>
</evidence>
<dbReference type="GO" id="GO:0016070">
    <property type="term" value="P:RNA metabolic process"/>
    <property type="evidence" value="ECO:0007669"/>
    <property type="project" value="InterPro"/>
</dbReference>
<name>A0A553DQJ6_9FLAO</name>
<feature type="domain" description="Toxin SymE-like" evidence="1">
    <location>
        <begin position="37"/>
        <end position="79"/>
    </location>
</feature>
<dbReference type="InterPro" id="IPR014944">
    <property type="entry name" value="Toxin_SymE-like"/>
</dbReference>
<dbReference type="EMBL" id="VJZT01000030">
    <property type="protein sequence ID" value="TRX35071.1"/>
    <property type="molecule type" value="Genomic_DNA"/>
</dbReference>
<dbReference type="RefSeq" id="WP_144257676.1">
    <property type="nucleotide sequence ID" value="NZ_VJZT01000030.1"/>
</dbReference>
<protein>
    <submittedName>
        <fullName evidence="2">Type I toxin-antitoxin system SymE family toxin</fullName>
    </submittedName>
</protein>
<evidence type="ECO:0000313" key="3">
    <source>
        <dbReference type="Proteomes" id="UP000316371"/>
    </source>
</evidence>
<dbReference type="GO" id="GO:0016788">
    <property type="term" value="F:hydrolase activity, acting on ester bonds"/>
    <property type="evidence" value="ECO:0007669"/>
    <property type="project" value="InterPro"/>
</dbReference>
<organism evidence="2 3">
    <name type="scientific">Flavobacterium restrictum</name>
    <dbReference type="NCBI Taxonomy" id="2594428"/>
    <lineage>
        <taxon>Bacteria</taxon>
        <taxon>Pseudomonadati</taxon>
        <taxon>Bacteroidota</taxon>
        <taxon>Flavobacteriia</taxon>
        <taxon>Flavobacteriales</taxon>
        <taxon>Flavobacteriaceae</taxon>
        <taxon>Flavobacterium</taxon>
    </lineage>
</organism>
<dbReference type="AlphaFoldDB" id="A0A553DQJ6"/>
<keyword evidence="3" id="KW-1185">Reference proteome</keyword>
<proteinExistence type="predicted"/>
<dbReference type="Pfam" id="PF08845">
    <property type="entry name" value="SymE_toxin"/>
    <property type="match status" value="1"/>
</dbReference>
<comment type="caution">
    <text evidence="2">The sequence shown here is derived from an EMBL/GenBank/DDBJ whole genome shotgun (WGS) entry which is preliminary data.</text>
</comment>
<dbReference type="OrthoDB" id="9803936at2"/>
<gene>
    <name evidence="2" type="ORF">FNW21_15575</name>
</gene>
<dbReference type="Proteomes" id="UP000316371">
    <property type="component" value="Unassembled WGS sequence"/>
</dbReference>
<reference evidence="2 3" key="1">
    <citation type="submission" date="2019-07" db="EMBL/GenBank/DDBJ databases">
        <title>Novel species of Flavobacterium.</title>
        <authorList>
            <person name="Liu Q."/>
            <person name="Xin Y.-H."/>
        </authorList>
    </citation>
    <scope>NUCLEOTIDE SEQUENCE [LARGE SCALE GENOMIC DNA]</scope>
    <source>
        <strain evidence="2 3">LB1R34</strain>
    </source>
</reference>